<dbReference type="PANTHER" id="PTHR11360:SF234">
    <property type="entry name" value="MFS-TYPE TRANSPORTER DBAD-RELATED"/>
    <property type="match status" value="1"/>
</dbReference>
<dbReference type="SUPFAM" id="SSF103473">
    <property type="entry name" value="MFS general substrate transporter"/>
    <property type="match status" value="1"/>
</dbReference>
<dbReference type="InterPro" id="IPR036259">
    <property type="entry name" value="MFS_trans_sf"/>
</dbReference>
<evidence type="ECO:0000313" key="6">
    <source>
        <dbReference type="EMBL" id="ODQ65462.1"/>
    </source>
</evidence>
<feature type="transmembrane region" description="Helical" evidence="4">
    <location>
        <begin position="355"/>
        <end position="374"/>
    </location>
</feature>
<feature type="transmembrane region" description="Helical" evidence="4">
    <location>
        <begin position="184"/>
        <end position="203"/>
    </location>
</feature>
<feature type="transmembrane region" description="Helical" evidence="4">
    <location>
        <begin position="148"/>
        <end position="172"/>
    </location>
</feature>
<gene>
    <name evidence="6" type="ORF">NADFUDRAFT_83425</name>
</gene>
<dbReference type="InterPro" id="IPR020846">
    <property type="entry name" value="MFS_dom"/>
</dbReference>
<evidence type="ECO:0000313" key="7">
    <source>
        <dbReference type="Proteomes" id="UP000095009"/>
    </source>
</evidence>
<feature type="transmembrane region" description="Helical" evidence="4">
    <location>
        <begin position="123"/>
        <end position="142"/>
    </location>
</feature>
<evidence type="ECO:0000256" key="3">
    <source>
        <dbReference type="SAM" id="MobiDB-lite"/>
    </source>
</evidence>
<feature type="transmembrane region" description="Helical" evidence="4">
    <location>
        <begin position="380"/>
        <end position="400"/>
    </location>
</feature>
<evidence type="ECO:0000256" key="1">
    <source>
        <dbReference type="ARBA" id="ARBA00004141"/>
    </source>
</evidence>
<reference evidence="6 7" key="1">
    <citation type="journal article" date="2016" name="Proc. Natl. Acad. Sci. U.S.A.">
        <title>Comparative genomics of biotechnologically important yeasts.</title>
        <authorList>
            <person name="Riley R."/>
            <person name="Haridas S."/>
            <person name="Wolfe K.H."/>
            <person name="Lopes M.R."/>
            <person name="Hittinger C.T."/>
            <person name="Goeker M."/>
            <person name="Salamov A.A."/>
            <person name="Wisecaver J.H."/>
            <person name="Long T.M."/>
            <person name="Calvey C.H."/>
            <person name="Aerts A.L."/>
            <person name="Barry K.W."/>
            <person name="Choi C."/>
            <person name="Clum A."/>
            <person name="Coughlan A.Y."/>
            <person name="Deshpande S."/>
            <person name="Douglass A.P."/>
            <person name="Hanson S.J."/>
            <person name="Klenk H.-P."/>
            <person name="LaButti K.M."/>
            <person name="Lapidus A."/>
            <person name="Lindquist E.A."/>
            <person name="Lipzen A.M."/>
            <person name="Meier-Kolthoff J.P."/>
            <person name="Ohm R.A."/>
            <person name="Otillar R.P."/>
            <person name="Pangilinan J.L."/>
            <person name="Peng Y."/>
            <person name="Rokas A."/>
            <person name="Rosa C.A."/>
            <person name="Scheuner C."/>
            <person name="Sibirny A.A."/>
            <person name="Slot J.C."/>
            <person name="Stielow J.B."/>
            <person name="Sun H."/>
            <person name="Kurtzman C.P."/>
            <person name="Blackwell M."/>
            <person name="Grigoriev I.V."/>
            <person name="Jeffries T.W."/>
        </authorList>
    </citation>
    <scope>NUCLEOTIDE SEQUENCE [LARGE SCALE GENOMIC DNA]</scope>
    <source>
        <strain evidence="6 7">DSM 6958</strain>
    </source>
</reference>
<evidence type="ECO:0000259" key="5">
    <source>
        <dbReference type="PROSITE" id="PS50850"/>
    </source>
</evidence>
<feature type="transmembrane region" description="Helical" evidence="4">
    <location>
        <begin position="96"/>
        <end position="116"/>
    </location>
</feature>
<dbReference type="InterPro" id="IPR050327">
    <property type="entry name" value="Proton-linked_MCT"/>
</dbReference>
<dbReference type="Proteomes" id="UP000095009">
    <property type="component" value="Unassembled WGS sequence"/>
</dbReference>
<keyword evidence="7" id="KW-1185">Reference proteome</keyword>
<evidence type="ECO:0000256" key="2">
    <source>
        <dbReference type="ARBA" id="ARBA00006727"/>
    </source>
</evidence>
<organism evidence="6 7">
    <name type="scientific">Nadsonia fulvescens var. elongata DSM 6958</name>
    <dbReference type="NCBI Taxonomy" id="857566"/>
    <lineage>
        <taxon>Eukaryota</taxon>
        <taxon>Fungi</taxon>
        <taxon>Dikarya</taxon>
        <taxon>Ascomycota</taxon>
        <taxon>Saccharomycotina</taxon>
        <taxon>Dipodascomycetes</taxon>
        <taxon>Dipodascales</taxon>
        <taxon>Dipodascales incertae sedis</taxon>
        <taxon>Nadsonia</taxon>
    </lineage>
</organism>
<keyword evidence="4" id="KW-1133">Transmembrane helix</keyword>
<protein>
    <submittedName>
        <fullName evidence="6">MFS general substrate transporter</fullName>
    </submittedName>
</protein>
<comment type="similarity">
    <text evidence="2">Belongs to the major facilitator superfamily. Monocarboxylate porter (TC 2.A.1.13) family.</text>
</comment>
<dbReference type="OrthoDB" id="6509908at2759"/>
<dbReference type="InterPro" id="IPR011701">
    <property type="entry name" value="MFS"/>
</dbReference>
<feature type="compositionally biased region" description="Basic and acidic residues" evidence="3">
    <location>
        <begin position="15"/>
        <end position="31"/>
    </location>
</feature>
<feature type="transmembrane region" description="Helical" evidence="4">
    <location>
        <begin position="56"/>
        <end position="84"/>
    </location>
</feature>
<feature type="compositionally biased region" description="Polar residues" evidence="3">
    <location>
        <begin position="32"/>
        <end position="41"/>
    </location>
</feature>
<sequence length="432" mass="47807">MNNADIPPKPLEYIQSHEVEEGHKNSEDKYSESIQSLNPMSNPRDIDDFPEGGARAWLAVIGGFAILFNTWGVTTTFGVFQAYYKSDFLSSYSQSTLGWIQSVQIAFIFWGGTLTGRLFDLGYFEYLLAFGSIWTFFCYMMMAESTQYYQLLLSQGVGMGLGMGCCFGPSMACVSTYFKKRRGLAIGLCSSGAGIGGVILPIVSNNLFPTLGFKWTTRILAFIHLGVTCMAISMLRPRFNPRKMKKCQEERRILREGEPSAELQMSAMDSFKLFFVRDSWIDPTAFHDSAYVLTVGGIVLSFFTLYIPFYYLQQFAVSIGVSKSVTKYVVTFLAAGSAVGRILPTYLADTYGPLNVLIISVFFASILNFCWNAVHNTAGVIVFALIYGFVSGAIGSFPPFILPHLSPDIRKIGVRLGMAFICMGSISLIANP</sequence>
<evidence type="ECO:0000256" key="4">
    <source>
        <dbReference type="SAM" id="Phobius"/>
    </source>
</evidence>
<keyword evidence="4" id="KW-0472">Membrane</keyword>
<dbReference type="PROSITE" id="PS50850">
    <property type="entry name" value="MFS"/>
    <property type="match status" value="1"/>
</dbReference>
<feature type="domain" description="Major facilitator superfamily (MFS) profile" evidence="5">
    <location>
        <begin position="55"/>
        <end position="432"/>
    </location>
</feature>
<dbReference type="Gene3D" id="1.20.1250.20">
    <property type="entry name" value="MFS general substrate transporter like domains"/>
    <property type="match status" value="1"/>
</dbReference>
<feature type="non-terminal residue" evidence="6">
    <location>
        <position position="432"/>
    </location>
</feature>
<name>A0A1E3PKI5_9ASCO</name>
<keyword evidence="4" id="KW-0812">Transmembrane</keyword>
<feature type="region of interest" description="Disordered" evidence="3">
    <location>
        <begin position="1"/>
        <end position="42"/>
    </location>
</feature>
<dbReference type="Pfam" id="PF07690">
    <property type="entry name" value="MFS_1"/>
    <property type="match status" value="1"/>
</dbReference>
<comment type="subcellular location">
    <subcellularLocation>
        <location evidence="1">Membrane</location>
        <topology evidence="1">Multi-pass membrane protein</topology>
    </subcellularLocation>
</comment>
<feature type="transmembrane region" description="Helical" evidence="4">
    <location>
        <begin position="412"/>
        <end position="430"/>
    </location>
</feature>
<feature type="transmembrane region" description="Helical" evidence="4">
    <location>
        <begin position="215"/>
        <end position="235"/>
    </location>
</feature>
<dbReference type="GO" id="GO:0016020">
    <property type="term" value="C:membrane"/>
    <property type="evidence" value="ECO:0007669"/>
    <property type="project" value="UniProtKB-SubCell"/>
</dbReference>
<feature type="transmembrane region" description="Helical" evidence="4">
    <location>
        <begin position="290"/>
        <end position="313"/>
    </location>
</feature>
<proteinExistence type="inferred from homology"/>
<dbReference type="PANTHER" id="PTHR11360">
    <property type="entry name" value="MONOCARBOXYLATE TRANSPORTER"/>
    <property type="match status" value="1"/>
</dbReference>
<dbReference type="AlphaFoldDB" id="A0A1E3PKI5"/>
<dbReference type="EMBL" id="KV454410">
    <property type="protein sequence ID" value="ODQ65462.1"/>
    <property type="molecule type" value="Genomic_DNA"/>
</dbReference>
<dbReference type="GO" id="GO:0022857">
    <property type="term" value="F:transmembrane transporter activity"/>
    <property type="evidence" value="ECO:0007669"/>
    <property type="project" value="InterPro"/>
</dbReference>
<accession>A0A1E3PKI5</accession>